<keyword evidence="1" id="KW-0028">Amino-acid biosynthesis</keyword>
<evidence type="ECO:0000256" key="1">
    <source>
        <dbReference type="ARBA" id="ARBA00022605"/>
    </source>
</evidence>
<dbReference type="AlphaFoldDB" id="A0A8K1CDZ2"/>
<comment type="caution">
    <text evidence="6">The sequence shown here is derived from an EMBL/GenBank/DDBJ whole genome shotgun (WGS) entry which is preliminary data.</text>
</comment>
<dbReference type="PANTHER" id="PTHR45937:SF1">
    <property type="entry name" value="ASPARAGINE SYNTHETASE DOMAIN-CONTAINING PROTEIN 1"/>
    <property type="match status" value="1"/>
</dbReference>
<dbReference type="Gene3D" id="3.60.20.10">
    <property type="entry name" value="Glutamine Phosphoribosylpyrophosphate, subunit 1, domain 1"/>
    <property type="match status" value="1"/>
</dbReference>
<proteinExistence type="predicted"/>
<dbReference type="GO" id="GO:0004066">
    <property type="term" value="F:asparagine synthase (glutamine-hydrolyzing) activity"/>
    <property type="evidence" value="ECO:0007669"/>
    <property type="project" value="InterPro"/>
</dbReference>
<evidence type="ECO:0000256" key="2">
    <source>
        <dbReference type="ARBA" id="ARBA00022888"/>
    </source>
</evidence>
<evidence type="ECO:0000313" key="6">
    <source>
        <dbReference type="EMBL" id="TMW61674.1"/>
    </source>
</evidence>
<feature type="region of interest" description="Disordered" evidence="4">
    <location>
        <begin position="569"/>
        <end position="591"/>
    </location>
</feature>
<feature type="domain" description="Asparagine synthetase" evidence="5">
    <location>
        <begin position="624"/>
        <end position="700"/>
    </location>
</feature>
<dbReference type="InterPro" id="IPR029055">
    <property type="entry name" value="Ntn_hydrolases_N"/>
</dbReference>
<dbReference type="GO" id="GO:0006529">
    <property type="term" value="P:asparagine biosynthetic process"/>
    <property type="evidence" value="ECO:0007669"/>
    <property type="project" value="UniProtKB-KW"/>
</dbReference>
<dbReference type="InterPro" id="IPR001962">
    <property type="entry name" value="Asn_synthase"/>
</dbReference>
<evidence type="ECO:0000256" key="3">
    <source>
        <dbReference type="ARBA" id="ARBA00022962"/>
    </source>
</evidence>
<dbReference type="Gene3D" id="3.40.50.620">
    <property type="entry name" value="HUPs"/>
    <property type="match status" value="2"/>
</dbReference>
<evidence type="ECO:0000313" key="7">
    <source>
        <dbReference type="Proteomes" id="UP000794436"/>
    </source>
</evidence>
<keyword evidence="7" id="KW-1185">Reference proteome</keyword>
<dbReference type="SUPFAM" id="SSF56235">
    <property type="entry name" value="N-terminal nucleophile aminohydrolases (Ntn hydrolases)"/>
    <property type="match status" value="1"/>
</dbReference>
<dbReference type="InterPro" id="IPR051857">
    <property type="entry name" value="Asn_synthetase_domain"/>
</dbReference>
<dbReference type="CDD" id="cd01991">
    <property type="entry name" value="Asn_synthase_B_C"/>
    <property type="match status" value="1"/>
</dbReference>
<sequence length="751" mass="82467">MCGIALVLERIAASVGHESVSESDALQEEIRLRLAQRGPDHVERVDRVVDAGSETWRVQFHGAVLHLRGDSIVTQPVEDAQGNVLCWNAEIFGGPLLEGIAETENDTQWLAKTLTRCCDDDPEHVTTRVLDVFQHVEGPFAFLWFHAASQRIFFGHDRFGRRSLLYHSSTHTLLTTLAESIDNADATETSIDVSSLTELCLSSVALKNYSTGASSSFQEVPSTGIYVLDLQAQRLAFHSYTPIVSATRPPASAPIAIPSDRYQCAYPQPGPTASSIKTAAFGLLHALSNAVGVRVRTIPRPSRPNDASPHAYVGVLFSGGLDSVMLAALTHFHVVAPDEPIDLLNVCFDATSGFQSPDRLAAEVSFHELCTLFPTRKWNLIRVNIPFERVLEHQREIAALMTPCETHMDFNIGAAFWFLSRGQGHVRADTSSAAPNGVDLNAFLRANRASAAQEAADKALKALGLFATNESSEFCPAANCRRKLKPGCPLGICRVCCTRARKLLAKLHVDTTDTVDARERVKARAALEGMLPSTSQDVSTRIEDLVRVYEQHFSVEDEVCRVHRIKTKAPTASEAKPDSQEAPVPQQEHSEQAYTTRARVLLVGIGADEQLGGYGRHKTAYLQRGLDGLQAELARDMRRIWKRNLGRDDRCISAHGREARFPFLDEQVVRFLASLPLDNVCDFAQERGEGDKRVLRLAARLVGLTHCATLAKRAIQFGTRIAKHSNAAAFGSNRQATGDARFVVSDEIEEG</sequence>
<accession>A0A8K1CDZ2</accession>
<keyword evidence="3" id="KW-0315">Glutamine amidotransferase</keyword>
<dbReference type="Pfam" id="PF00733">
    <property type="entry name" value="Asn_synthase"/>
    <property type="match status" value="1"/>
</dbReference>
<organism evidence="6 7">
    <name type="scientific">Pythium oligandrum</name>
    <name type="common">Mycoparasitic fungus</name>
    <dbReference type="NCBI Taxonomy" id="41045"/>
    <lineage>
        <taxon>Eukaryota</taxon>
        <taxon>Sar</taxon>
        <taxon>Stramenopiles</taxon>
        <taxon>Oomycota</taxon>
        <taxon>Peronosporomycetes</taxon>
        <taxon>Pythiales</taxon>
        <taxon>Pythiaceae</taxon>
        <taxon>Pythium</taxon>
    </lineage>
</organism>
<reference evidence="6" key="1">
    <citation type="submission" date="2019-03" db="EMBL/GenBank/DDBJ databases">
        <title>Long read genome sequence of the mycoparasitic Pythium oligandrum ATCC 38472 isolated from sugarbeet rhizosphere.</title>
        <authorList>
            <person name="Gaulin E."/>
        </authorList>
    </citation>
    <scope>NUCLEOTIDE SEQUENCE</scope>
    <source>
        <strain evidence="6">ATCC 38472_TT</strain>
    </source>
</reference>
<dbReference type="SUPFAM" id="SSF52402">
    <property type="entry name" value="Adenine nucleotide alpha hydrolases-like"/>
    <property type="match status" value="2"/>
</dbReference>
<gene>
    <name evidence="6" type="ORF">Poli38472_010737</name>
</gene>
<dbReference type="PANTHER" id="PTHR45937">
    <property type="entry name" value="ASPARAGINE SYNTHETASE DOMAIN-CONTAINING PROTEIN 1"/>
    <property type="match status" value="1"/>
</dbReference>
<evidence type="ECO:0000259" key="5">
    <source>
        <dbReference type="Pfam" id="PF00733"/>
    </source>
</evidence>
<protein>
    <recommendedName>
        <fullName evidence="5">Asparagine synthetase domain-containing protein</fullName>
    </recommendedName>
</protein>
<name>A0A8K1CDZ2_PYTOL</name>
<dbReference type="Proteomes" id="UP000794436">
    <property type="component" value="Unassembled WGS sequence"/>
</dbReference>
<evidence type="ECO:0000256" key="4">
    <source>
        <dbReference type="SAM" id="MobiDB-lite"/>
    </source>
</evidence>
<keyword evidence="2" id="KW-0061">Asparagine biosynthesis</keyword>
<dbReference type="InterPro" id="IPR014729">
    <property type="entry name" value="Rossmann-like_a/b/a_fold"/>
</dbReference>
<dbReference type="OrthoDB" id="10252281at2759"/>
<dbReference type="EMBL" id="SPLM01000075">
    <property type="protein sequence ID" value="TMW61674.1"/>
    <property type="molecule type" value="Genomic_DNA"/>
</dbReference>